<keyword evidence="1" id="KW-1133">Transmembrane helix</keyword>
<organism evidence="2 3">
    <name type="scientific">Alicyclobacillus fastidiosus</name>
    <dbReference type="NCBI Taxonomy" id="392011"/>
    <lineage>
        <taxon>Bacteria</taxon>
        <taxon>Bacillati</taxon>
        <taxon>Bacillota</taxon>
        <taxon>Bacilli</taxon>
        <taxon>Bacillales</taxon>
        <taxon>Alicyclobacillaceae</taxon>
        <taxon>Alicyclobacillus</taxon>
    </lineage>
</organism>
<feature type="transmembrane region" description="Helical" evidence="1">
    <location>
        <begin position="103"/>
        <end position="123"/>
    </location>
</feature>
<keyword evidence="1" id="KW-0812">Transmembrane</keyword>
<evidence type="ECO:0000313" key="3">
    <source>
        <dbReference type="Proteomes" id="UP001164761"/>
    </source>
</evidence>
<sequence length="130" mass="15082">MDRREQIAKLKHLITYARWVIVALLLLVLIFDIIGFIVKWSQFALHPAKIIDSYPDLTDDIFSILVIYEIFDLLYTLSPTRLMDVVLLTIARKVVLSPGHAGLMQYVVAFAILLVIRLAWYRFTKQHDPV</sequence>
<protein>
    <recommendedName>
        <fullName evidence="4">Protein PsiE</fullName>
    </recommendedName>
</protein>
<dbReference type="EMBL" id="CP104067">
    <property type="protein sequence ID" value="WAH40571.1"/>
    <property type="molecule type" value="Genomic_DNA"/>
</dbReference>
<keyword evidence="1" id="KW-0472">Membrane</keyword>
<keyword evidence="3" id="KW-1185">Reference proteome</keyword>
<proteinExistence type="predicted"/>
<dbReference type="Proteomes" id="UP001164761">
    <property type="component" value="Chromosome"/>
</dbReference>
<reference evidence="2" key="1">
    <citation type="submission" date="2022-08" db="EMBL/GenBank/DDBJ databases">
        <title>Alicyclobacillus fastidiosus DSM 17978, complete genome.</title>
        <authorList>
            <person name="Wang Q."/>
            <person name="Cai R."/>
            <person name="Wang Z."/>
        </authorList>
    </citation>
    <scope>NUCLEOTIDE SEQUENCE</scope>
    <source>
        <strain evidence="2">DSM 17978</strain>
    </source>
</reference>
<dbReference type="RefSeq" id="WP_268004471.1">
    <property type="nucleotide sequence ID" value="NZ_BSUT01000001.1"/>
</dbReference>
<feature type="transmembrane region" description="Helical" evidence="1">
    <location>
        <begin position="20"/>
        <end position="41"/>
    </location>
</feature>
<evidence type="ECO:0000313" key="2">
    <source>
        <dbReference type="EMBL" id="WAH40571.1"/>
    </source>
</evidence>
<accession>A0ABY6ZEL5</accession>
<feature type="transmembrane region" description="Helical" evidence="1">
    <location>
        <begin position="61"/>
        <end position="82"/>
    </location>
</feature>
<gene>
    <name evidence="2" type="ORF">NZD89_19960</name>
</gene>
<name>A0ABY6ZEL5_9BACL</name>
<evidence type="ECO:0000256" key="1">
    <source>
        <dbReference type="SAM" id="Phobius"/>
    </source>
</evidence>
<evidence type="ECO:0008006" key="4">
    <source>
        <dbReference type="Google" id="ProtNLM"/>
    </source>
</evidence>